<accession>A0A1G9HIR4</accession>
<dbReference type="PROSITE" id="PS00138">
    <property type="entry name" value="SUBTILASE_SER"/>
    <property type="match status" value="1"/>
</dbReference>
<proteinExistence type="inferred from homology"/>
<feature type="active site" description="Charge relay system" evidence="5">
    <location>
        <position position="176"/>
    </location>
</feature>
<dbReference type="Proteomes" id="UP000198510">
    <property type="component" value="Unassembled WGS sequence"/>
</dbReference>
<dbReference type="RefSeq" id="WP_089682566.1">
    <property type="nucleotide sequence ID" value="NZ_FNFO01000004.1"/>
</dbReference>
<evidence type="ECO:0000259" key="7">
    <source>
        <dbReference type="PROSITE" id="PS51087"/>
    </source>
</evidence>
<dbReference type="PANTHER" id="PTHR43399:SF4">
    <property type="entry name" value="CELL WALL-ASSOCIATED PROTEASE"/>
    <property type="match status" value="1"/>
</dbReference>
<dbReference type="InterPro" id="IPR051048">
    <property type="entry name" value="Peptidase_S8/S53_subtilisin"/>
</dbReference>
<dbReference type="GO" id="GO:0004252">
    <property type="term" value="F:serine-type endopeptidase activity"/>
    <property type="evidence" value="ECO:0007669"/>
    <property type="project" value="UniProtKB-UniRule"/>
</dbReference>
<feature type="chain" id="PRO_5011472632" evidence="6">
    <location>
        <begin position="22"/>
        <end position="950"/>
    </location>
</feature>
<dbReference type="PROSITE" id="PS51892">
    <property type="entry name" value="SUBTILASE"/>
    <property type="match status" value="1"/>
</dbReference>
<sequence>MFRYVPLFGVLWAWLATAAYAQTDYQQPHAPQTIVLKVRPEYRYLCREDGIDEPALKTVLDALQAQPQKIFPHHSPPIATRLQGSTAQNRYRKQADLSLIYEIHYDASVPLPQAISRVLHTGRVEYAEPYFYHRTLEVPNDPLLSSQQSGYLSAVSAYDGWDVSTGDTTVTIAIVDSGTKWDHPDLIDNLQLNYDDPINGVDDDGDGYVDNYRGWDFGGSDYNRVQADNDPATRTPSTNHGTHVGGIAAARTDNGIGVAGMGYNCRFLPIKCASDNDTRAGGSAYIQFGYQGIVYAADHGANIINCSWGGQGFSSFGQDIVNYVTFGKNCLIVAAAGNDGLEQAFYPAAYDYVLSVTATNNTDQKASFSNYHATVDISAPGVSLTSTILQSDTNGYGRSSGTSMASPMVAGAAGIVKAAFPDYDAIQVGEQLRVTADAGIYDLNPQYVDKMGHGRLNLYRALTESKPSVRQLGLRATNEAGSEFLYSGDVVTLDLDFINFLRATTAACQVTLSSADPYVQILSDESTLGIIGSGELVDNSAAPFQIALDPTTPLEREIQFKLTYTDQGYQDYEYFTLLVNQTWLDIAVNQVSTSITSNGRIGYQSYGPGKGLGFQYNDTDMLYEMGLIMANAPNRVASAVRDSTGIEQNDDFIPRELISVLPSTRSDLELGGNFDDGLIDTLPQHLNVSVGYRSFAWSEAPDDKYVIVEYTITNDGNEALEQFYAGLFADWDVSSQGLDRANWESDLQVGYVRDVAEEGKFAAIQLLSPGEATYYAITNGDTGTAPLGVYDGYSEREKYLSLSSGQTYLTAGGTAGEDVSHVVGSGPFSLAPEASVTVAFALIGADNLTDLRQSAQAARQRYTQITPVATTPPADQFRLYPNPSAGTVQVYWPQAAGQTFSAQVMDITGQEVTRQSLRNGQALQLQVPPGVYILRATHGEAIETRRLIVQ</sequence>
<dbReference type="InterPro" id="IPR022398">
    <property type="entry name" value="Peptidase_S8_His-AS"/>
</dbReference>
<dbReference type="NCBIfam" id="TIGR04183">
    <property type="entry name" value="Por_Secre_tail"/>
    <property type="match status" value="1"/>
</dbReference>
<comment type="similarity">
    <text evidence="1 5">Belongs to the peptidase S8 family.</text>
</comment>
<dbReference type="InterPro" id="IPR015500">
    <property type="entry name" value="Peptidase_S8_subtilisin-rel"/>
</dbReference>
<keyword evidence="3 5" id="KW-0378">Hydrolase</keyword>
<dbReference type="PROSITE" id="PS51087">
    <property type="entry name" value="APAG"/>
    <property type="match status" value="1"/>
</dbReference>
<evidence type="ECO:0000256" key="4">
    <source>
        <dbReference type="ARBA" id="ARBA00022825"/>
    </source>
</evidence>
<dbReference type="OrthoDB" id="9813435at2"/>
<dbReference type="GO" id="GO:0006508">
    <property type="term" value="P:proteolysis"/>
    <property type="evidence" value="ECO:0007669"/>
    <property type="project" value="UniProtKB-KW"/>
</dbReference>
<feature type="active site" description="Charge relay system" evidence="5">
    <location>
        <position position="403"/>
    </location>
</feature>
<dbReference type="AlphaFoldDB" id="A0A1G9HIR4"/>
<dbReference type="PROSITE" id="PS00137">
    <property type="entry name" value="SUBTILASE_HIS"/>
    <property type="match status" value="1"/>
</dbReference>
<evidence type="ECO:0000256" key="1">
    <source>
        <dbReference type="ARBA" id="ARBA00011073"/>
    </source>
</evidence>
<gene>
    <name evidence="8" type="ORF">SAMN05421823_104450</name>
</gene>
<dbReference type="SUPFAM" id="SSF52743">
    <property type="entry name" value="Subtilisin-like"/>
    <property type="match status" value="1"/>
</dbReference>
<dbReference type="Pfam" id="PF00082">
    <property type="entry name" value="Peptidase_S8"/>
    <property type="match status" value="1"/>
</dbReference>
<dbReference type="PANTHER" id="PTHR43399">
    <property type="entry name" value="SUBTILISIN-RELATED"/>
    <property type="match status" value="1"/>
</dbReference>
<evidence type="ECO:0000313" key="9">
    <source>
        <dbReference type="Proteomes" id="UP000198510"/>
    </source>
</evidence>
<keyword evidence="2 5" id="KW-0645">Protease</keyword>
<evidence type="ECO:0000256" key="5">
    <source>
        <dbReference type="PROSITE-ProRule" id="PRU01240"/>
    </source>
</evidence>
<evidence type="ECO:0000256" key="2">
    <source>
        <dbReference type="ARBA" id="ARBA00022670"/>
    </source>
</evidence>
<feature type="signal peptide" evidence="6">
    <location>
        <begin position="1"/>
        <end position="21"/>
    </location>
</feature>
<organism evidence="8 9">
    <name type="scientific">Catalinimonas alkaloidigena</name>
    <dbReference type="NCBI Taxonomy" id="1075417"/>
    <lineage>
        <taxon>Bacteria</taxon>
        <taxon>Pseudomonadati</taxon>
        <taxon>Bacteroidota</taxon>
        <taxon>Cytophagia</taxon>
        <taxon>Cytophagales</taxon>
        <taxon>Catalimonadaceae</taxon>
        <taxon>Catalinimonas</taxon>
    </lineage>
</organism>
<feature type="active site" description="Charge relay system" evidence="5">
    <location>
        <position position="240"/>
    </location>
</feature>
<evidence type="ECO:0000256" key="6">
    <source>
        <dbReference type="SAM" id="SignalP"/>
    </source>
</evidence>
<evidence type="ECO:0000256" key="3">
    <source>
        <dbReference type="ARBA" id="ARBA00022801"/>
    </source>
</evidence>
<name>A0A1G9HIR4_9BACT</name>
<keyword evidence="9" id="KW-1185">Reference proteome</keyword>
<dbReference type="Gene3D" id="3.40.50.200">
    <property type="entry name" value="Peptidase S8/S53 domain"/>
    <property type="match status" value="1"/>
</dbReference>
<dbReference type="InterPro" id="IPR023828">
    <property type="entry name" value="Peptidase_S8_Ser-AS"/>
</dbReference>
<dbReference type="EMBL" id="FNFO01000004">
    <property type="protein sequence ID" value="SDL12827.1"/>
    <property type="molecule type" value="Genomic_DNA"/>
</dbReference>
<dbReference type="InterPro" id="IPR007474">
    <property type="entry name" value="ApaG_domain"/>
</dbReference>
<reference evidence="8 9" key="1">
    <citation type="submission" date="2016-10" db="EMBL/GenBank/DDBJ databases">
        <authorList>
            <person name="de Groot N.N."/>
        </authorList>
    </citation>
    <scope>NUCLEOTIDE SEQUENCE [LARGE SCALE GENOMIC DNA]</scope>
    <source>
        <strain evidence="8 9">DSM 25186</strain>
    </source>
</reference>
<dbReference type="InterPro" id="IPR000209">
    <property type="entry name" value="Peptidase_S8/S53_dom"/>
</dbReference>
<dbReference type="InterPro" id="IPR036852">
    <property type="entry name" value="Peptidase_S8/S53_dom_sf"/>
</dbReference>
<keyword evidence="4 5" id="KW-0720">Serine protease</keyword>
<dbReference type="Pfam" id="PF18962">
    <property type="entry name" value="Por_Secre_tail"/>
    <property type="match status" value="1"/>
</dbReference>
<keyword evidence="6" id="KW-0732">Signal</keyword>
<dbReference type="InterPro" id="IPR026444">
    <property type="entry name" value="Secre_tail"/>
</dbReference>
<feature type="domain" description="ApaG" evidence="7">
    <location>
        <begin position="680"/>
        <end position="837"/>
    </location>
</feature>
<dbReference type="PRINTS" id="PR00723">
    <property type="entry name" value="SUBTILISIN"/>
</dbReference>
<evidence type="ECO:0000313" key="8">
    <source>
        <dbReference type="EMBL" id="SDL12827.1"/>
    </source>
</evidence>
<protein>
    <submittedName>
        <fullName evidence="8">Por secretion system C-terminal sorting domain-containing protein</fullName>
    </submittedName>
</protein>
<dbReference type="STRING" id="1075417.SAMN05421823_104450"/>